<sequence length="57" mass="6567">MQDLLKKDYELLNQLSPGTEPPPPTIYDPELHQCHWTGHYSPLRGEGPKNRIVQLSQ</sequence>
<protein>
    <submittedName>
        <fullName evidence="2">Uncharacterized protein</fullName>
    </submittedName>
</protein>
<gene>
    <name evidence="2" type="ORF">Krac_6493</name>
</gene>
<accession>D6TUX7</accession>
<evidence type="ECO:0000313" key="2">
    <source>
        <dbReference type="EMBL" id="EFH85303.1"/>
    </source>
</evidence>
<dbReference type="STRING" id="485913.Krac_6493"/>
<comment type="caution">
    <text evidence="2">The sequence shown here is derived from an EMBL/GenBank/DDBJ whole genome shotgun (WGS) entry which is preliminary data.</text>
</comment>
<evidence type="ECO:0000256" key="1">
    <source>
        <dbReference type="SAM" id="MobiDB-lite"/>
    </source>
</evidence>
<dbReference type="RefSeq" id="WP_007917485.1">
    <property type="nucleotide sequence ID" value="NZ_ADVG01000003.1"/>
</dbReference>
<proteinExistence type="predicted"/>
<organism evidence="2 3">
    <name type="scientific">Ktedonobacter racemifer DSM 44963</name>
    <dbReference type="NCBI Taxonomy" id="485913"/>
    <lineage>
        <taxon>Bacteria</taxon>
        <taxon>Bacillati</taxon>
        <taxon>Chloroflexota</taxon>
        <taxon>Ktedonobacteria</taxon>
        <taxon>Ktedonobacterales</taxon>
        <taxon>Ktedonobacteraceae</taxon>
        <taxon>Ktedonobacter</taxon>
    </lineage>
</organism>
<feature type="region of interest" description="Disordered" evidence="1">
    <location>
        <begin position="38"/>
        <end position="57"/>
    </location>
</feature>
<reference evidence="2 3" key="1">
    <citation type="journal article" date="2011" name="Stand. Genomic Sci.">
        <title>Non-contiguous finished genome sequence and contextual data of the filamentous soil bacterium Ktedonobacter racemifer type strain (SOSP1-21).</title>
        <authorList>
            <person name="Chang Y.J."/>
            <person name="Land M."/>
            <person name="Hauser L."/>
            <person name="Chertkov O."/>
            <person name="Del Rio T.G."/>
            <person name="Nolan M."/>
            <person name="Copeland A."/>
            <person name="Tice H."/>
            <person name="Cheng J.F."/>
            <person name="Lucas S."/>
            <person name="Han C."/>
            <person name="Goodwin L."/>
            <person name="Pitluck S."/>
            <person name="Ivanova N."/>
            <person name="Ovchinikova G."/>
            <person name="Pati A."/>
            <person name="Chen A."/>
            <person name="Palaniappan K."/>
            <person name="Mavromatis K."/>
            <person name="Liolios K."/>
            <person name="Brettin T."/>
            <person name="Fiebig A."/>
            <person name="Rohde M."/>
            <person name="Abt B."/>
            <person name="Goker M."/>
            <person name="Detter J.C."/>
            <person name="Woyke T."/>
            <person name="Bristow J."/>
            <person name="Eisen J.A."/>
            <person name="Markowitz V."/>
            <person name="Hugenholtz P."/>
            <person name="Kyrpides N.C."/>
            <person name="Klenk H.P."/>
            <person name="Lapidus A."/>
        </authorList>
    </citation>
    <scope>NUCLEOTIDE SEQUENCE [LARGE SCALE GENOMIC DNA]</scope>
    <source>
        <strain evidence="3">DSM 44963</strain>
    </source>
</reference>
<dbReference type="Proteomes" id="UP000004508">
    <property type="component" value="Unassembled WGS sequence"/>
</dbReference>
<name>D6TUX7_KTERA</name>
<dbReference type="EMBL" id="ADVG01000003">
    <property type="protein sequence ID" value="EFH85303.1"/>
    <property type="molecule type" value="Genomic_DNA"/>
</dbReference>
<keyword evidence="3" id="KW-1185">Reference proteome</keyword>
<evidence type="ECO:0000313" key="3">
    <source>
        <dbReference type="Proteomes" id="UP000004508"/>
    </source>
</evidence>
<dbReference type="InParanoid" id="D6TUX7"/>
<dbReference type="AlphaFoldDB" id="D6TUX7"/>